<name>A0AAN6GHX2_9BASI</name>
<feature type="region of interest" description="Disordered" evidence="1">
    <location>
        <begin position="111"/>
        <end position="144"/>
    </location>
</feature>
<reference evidence="2" key="1">
    <citation type="journal article" date="2023" name="PhytoFront">
        <title>Draft Genome Resources of Seven Strains of Tilletia horrida, Causal Agent of Kernel Smut of Rice.</title>
        <authorList>
            <person name="Khanal S."/>
            <person name="Antony Babu S."/>
            <person name="Zhou X.G."/>
        </authorList>
    </citation>
    <scope>NUCLEOTIDE SEQUENCE</scope>
    <source>
        <strain evidence="2">TX3</strain>
    </source>
</reference>
<organism evidence="2 3">
    <name type="scientific">Tilletia horrida</name>
    <dbReference type="NCBI Taxonomy" id="155126"/>
    <lineage>
        <taxon>Eukaryota</taxon>
        <taxon>Fungi</taxon>
        <taxon>Dikarya</taxon>
        <taxon>Basidiomycota</taxon>
        <taxon>Ustilaginomycotina</taxon>
        <taxon>Exobasidiomycetes</taxon>
        <taxon>Tilletiales</taxon>
        <taxon>Tilletiaceae</taxon>
        <taxon>Tilletia</taxon>
    </lineage>
</organism>
<evidence type="ECO:0000313" key="3">
    <source>
        <dbReference type="Proteomes" id="UP001176521"/>
    </source>
</evidence>
<proteinExistence type="predicted"/>
<feature type="compositionally biased region" description="Low complexity" evidence="1">
    <location>
        <begin position="112"/>
        <end position="132"/>
    </location>
</feature>
<feature type="compositionally biased region" description="Polar residues" evidence="1">
    <location>
        <begin position="134"/>
        <end position="144"/>
    </location>
</feature>
<sequence>MSAADNAFSEELSSPTSSPVLARSLRRKRSSANAALTTRPSHLNLRDTFHPSLDTLVLVHMSTAPGGTTTLVRALMEPNFLVDSQGRVTRLDRETWERVRDSVEALRIVGTSSNSNGNYSSSPPGLSTLPTPDQSPDLSLPLNPSHQASARAFNVCPPDTPLSSRATSTLLMQPKPRRSEADPPVSAASELLAFLVHGVSGDGPVDEGSWLMLPNQMRVLLMEAEHLARTYPTGTGPVQEGVCEAILNLVRS</sequence>
<dbReference type="EMBL" id="JAPDMQ010000017">
    <property type="protein sequence ID" value="KAK0540188.1"/>
    <property type="molecule type" value="Genomic_DNA"/>
</dbReference>
<dbReference type="Proteomes" id="UP001176521">
    <property type="component" value="Unassembled WGS sequence"/>
</dbReference>
<evidence type="ECO:0000313" key="2">
    <source>
        <dbReference type="EMBL" id="KAK0540188.1"/>
    </source>
</evidence>
<comment type="caution">
    <text evidence="2">The sequence shown here is derived from an EMBL/GenBank/DDBJ whole genome shotgun (WGS) entry which is preliminary data.</text>
</comment>
<evidence type="ECO:0000256" key="1">
    <source>
        <dbReference type="SAM" id="MobiDB-lite"/>
    </source>
</evidence>
<dbReference type="AlphaFoldDB" id="A0AAN6GHX2"/>
<gene>
    <name evidence="2" type="ORF">OC842_000580</name>
</gene>
<feature type="region of interest" description="Disordered" evidence="1">
    <location>
        <begin position="1"/>
        <end position="39"/>
    </location>
</feature>
<accession>A0AAN6GHX2</accession>
<protein>
    <submittedName>
        <fullName evidence="2">Uncharacterized protein</fullName>
    </submittedName>
</protein>
<keyword evidence="3" id="KW-1185">Reference proteome</keyword>